<dbReference type="GO" id="GO:0003677">
    <property type="term" value="F:DNA binding"/>
    <property type="evidence" value="ECO:0007669"/>
    <property type="project" value="UniProtKB-KW"/>
</dbReference>
<organism evidence="3 4">
    <name type="scientific">Bifidobacterium anseris</name>
    <dbReference type="NCBI Taxonomy" id="2020963"/>
    <lineage>
        <taxon>Bacteria</taxon>
        <taxon>Bacillati</taxon>
        <taxon>Actinomycetota</taxon>
        <taxon>Actinomycetes</taxon>
        <taxon>Bifidobacteriales</taxon>
        <taxon>Bifidobacteriaceae</taxon>
        <taxon>Bifidobacterium</taxon>
    </lineage>
</organism>
<name>A0A2N5J2H0_9BIFI</name>
<evidence type="ECO:0000313" key="3">
    <source>
        <dbReference type="EMBL" id="PLS28412.1"/>
    </source>
</evidence>
<dbReference type="InterPro" id="IPR011006">
    <property type="entry name" value="CheY-like_superfamily"/>
</dbReference>
<dbReference type="InterPro" id="IPR039420">
    <property type="entry name" value="WalR-like"/>
</dbReference>
<evidence type="ECO:0000259" key="2">
    <source>
        <dbReference type="PROSITE" id="PS00622"/>
    </source>
</evidence>
<comment type="caution">
    <text evidence="3">The sequence shown here is derived from an EMBL/GenBank/DDBJ whole genome shotgun (WGS) entry which is preliminary data.</text>
</comment>
<evidence type="ECO:0000256" key="1">
    <source>
        <dbReference type="ARBA" id="ARBA00023125"/>
    </source>
</evidence>
<dbReference type="SMART" id="SM00421">
    <property type="entry name" value="HTH_LUXR"/>
    <property type="match status" value="1"/>
</dbReference>
<dbReference type="GO" id="GO:0000160">
    <property type="term" value="P:phosphorelay signal transduction system"/>
    <property type="evidence" value="ECO:0007669"/>
    <property type="project" value="InterPro"/>
</dbReference>
<dbReference type="InterPro" id="IPR000792">
    <property type="entry name" value="Tscrpt_reg_LuxR_C"/>
</dbReference>
<dbReference type="EMBL" id="NMYC01000001">
    <property type="protein sequence ID" value="PLS28412.1"/>
    <property type="molecule type" value="Genomic_DNA"/>
</dbReference>
<gene>
    <name evidence="3" type="ORF">CGZ88_0574</name>
</gene>
<dbReference type="SUPFAM" id="SSF46894">
    <property type="entry name" value="C-terminal effector domain of the bipartite response regulators"/>
    <property type="match status" value="1"/>
</dbReference>
<dbReference type="Gene3D" id="3.40.50.2300">
    <property type="match status" value="1"/>
</dbReference>
<sequence length="214" mass="23426">MHLMMVENDPRAAENIASYLRLQCPNISIHTLRGNEHDVVTQCDGSDIVLLDMHLIPQSGPAICRQLRTINDHTPVLGMTCIAMEHYLDEITAAGAQGLMQKEQLAYLPKLIELLIQDGTTRGFRTARDAHAAIMEATRSGEADHGTLPAPRNPLTPQEQETFALMRQYGADSATIAAHMGLSASTVRGYMRNIAAKYGVGSPKNVVRLLLNGR</sequence>
<dbReference type="Proteomes" id="UP000234935">
    <property type="component" value="Unassembled WGS sequence"/>
</dbReference>
<dbReference type="AlphaFoldDB" id="A0A2N5J2H0"/>
<reference evidence="3 4" key="1">
    <citation type="submission" date="2017-07" db="EMBL/GenBank/DDBJ databases">
        <title>Bifidobacterium novel species.</title>
        <authorList>
            <person name="Lugli G.A."/>
            <person name="Milani C."/>
            <person name="Duranti S."/>
            <person name="Mangifesta M."/>
        </authorList>
    </citation>
    <scope>NUCLEOTIDE SEQUENCE [LARGE SCALE GENOMIC DNA]</scope>
    <source>
        <strain evidence="4">Goo31D</strain>
    </source>
</reference>
<evidence type="ECO:0000313" key="4">
    <source>
        <dbReference type="Proteomes" id="UP000234935"/>
    </source>
</evidence>
<keyword evidence="4" id="KW-1185">Reference proteome</keyword>
<dbReference type="Pfam" id="PF00196">
    <property type="entry name" value="GerE"/>
    <property type="match status" value="1"/>
</dbReference>
<proteinExistence type="predicted"/>
<protein>
    <submittedName>
        <fullName evidence="3">Two component transcriptional regulator, LuxR family</fullName>
    </submittedName>
</protein>
<dbReference type="SUPFAM" id="SSF52172">
    <property type="entry name" value="CheY-like"/>
    <property type="match status" value="1"/>
</dbReference>
<dbReference type="GO" id="GO:0006355">
    <property type="term" value="P:regulation of DNA-templated transcription"/>
    <property type="evidence" value="ECO:0007669"/>
    <property type="project" value="InterPro"/>
</dbReference>
<dbReference type="InterPro" id="IPR016032">
    <property type="entry name" value="Sig_transdc_resp-reg_C-effctor"/>
</dbReference>
<dbReference type="InterPro" id="IPR036388">
    <property type="entry name" value="WH-like_DNA-bd_sf"/>
</dbReference>
<dbReference type="PANTHER" id="PTHR43214">
    <property type="entry name" value="TWO-COMPONENT RESPONSE REGULATOR"/>
    <property type="match status" value="1"/>
</dbReference>
<keyword evidence="1" id="KW-0238">DNA-binding</keyword>
<dbReference type="Pfam" id="PF00072">
    <property type="entry name" value="Response_reg"/>
    <property type="match status" value="1"/>
</dbReference>
<dbReference type="Gene3D" id="1.10.10.10">
    <property type="entry name" value="Winged helix-like DNA-binding domain superfamily/Winged helix DNA-binding domain"/>
    <property type="match status" value="1"/>
</dbReference>
<dbReference type="PROSITE" id="PS00622">
    <property type="entry name" value="HTH_LUXR_1"/>
    <property type="match status" value="1"/>
</dbReference>
<accession>A0A2N5J2H0</accession>
<feature type="domain" description="HTH luxR-type" evidence="2">
    <location>
        <begin position="170"/>
        <end position="197"/>
    </location>
</feature>
<dbReference type="InterPro" id="IPR001789">
    <property type="entry name" value="Sig_transdc_resp-reg_receiver"/>
</dbReference>